<proteinExistence type="predicted"/>
<dbReference type="Gene3D" id="3.40.250.10">
    <property type="entry name" value="Rhodanese-like domain"/>
    <property type="match status" value="1"/>
</dbReference>
<keyword evidence="3" id="KW-1185">Reference proteome</keyword>
<dbReference type="CDD" id="cd00158">
    <property type="entry name" value="RHOD"/>
    <property type="match status" value="1"/>
</dbReference>
<dbReference type="PROSITE" id="PS50206">
    <property type="entry name" value="RHODANESE_3"/>
    <property type="match status" value="1"/>
</dbReference>
<name>A0ABR9NZK9_9BACT</name>
<dbReference type="PANTHER" id="PTHR45431">
    <property type="entry name" value="RHODANESE-LIKE DOMAIN-CONTAINING PROTEIN 15, CHLOROPLASTIC"/>
    <property type="match status" value="1"/>
</dbReference>
<reference evidence="2 3" key="1">
    <citation type="submission" date="2020-10" db="EMBL/GenBank/DDBJ databases">
        <title>Investigation of anaerobic biodegradation of phenanthrene by a sulfate-dependent Geobacter anodireducens strain PheS2.</title>
        <authorList>
            <person name="Zhang Z."/>
        </authorList>
    </citation>
    <scope>NUCLEOTIDE SEQUENCE [LARGE SCALE GENOMIC DNA]</scope>
    <source>
        <strain evidence="2 3">PheS2</strain>
    </source>
</reference>
<dbReference type="Proteomes" id="UP000618926">
    <property type="component" value="Unassembled WGS sequence"/>
</dbReference>
<evidence type="ECO:0000313" key="2">
    <source>
        <dbReference type="EMBL" id="MBE2889710.1"/>
    </source>
</evidence>
<evidence type="ECO:0000259" key="1">
    <source>
        <dbReference type="PROSITE" id="PS50206"/>
    </source>
</evidence>
<dbReference type="SUPFAM" id="SSF52821">
    <property type="entry name" value="Rhodanese/Cell cycle control phosphatase"/>
    <property type="match status" value="1"/>
</dbReference>
<feature type="domain" description="Rhodanese" evidence="1">
    <location>
        <begin position="36"/>
        <end position="135"/>
    </location>
</feature>
<dbReference type="RefSeq" id="WP_066357858.1">
    <property type="nucleotide sequence ID" value="NZ_JADBFD010000039.1"/>
</dbReference>
<protein>
    <submittedName>
        <fullName evidence="2">Rhodanese-like domain-containing protein</fullName>
    </submittedName>
</protein>
<organism evidence="2 3">
    <name type="scientific">Geobacter anodireducens</name>
    <dbReference type="NCBI Taxonomy" id="1340425"/>
    <lineage>
        <taxon>Bacteria</taxon>
        <taxon>Pseudomonadati</taxon>
        <taxon>Thermodesulfobacteriota</taxon>
        <taxon>Desulfuromonadia</taxon>
        <taxon>Geobacterales</taxon>
        <taxon>Geobacteraceae</taxon>
        <taxon>Geobacter</taxon>
    </lineage>
</organism>
<comment type="caution">
    <text evidence="2">The sequence shown here is derived from an EMBL/GenBank/DDBJ whole genome shotgun (WGS) entry which is preliminary data.</text>
</comment>
<dbReference type="EMBL" id="JADBFD010000039">
    <property type="protein sequence ID" value="MBE2889710.1"/>
    <property type="molecule type" value="Genomic_DNA"/>
</dbReference>
<dbReference type="SMART" id="SM00450">
    <property type="entry name" value="RHOD"/>
    <property type="match status" value="1"/>
</dbReference>
<dbReference type="InterPro" id="IPR052367">
    <property type="entry name" value="Thiosulfate_ST/Rhodanese-like"/>
</dbReference>
<dbReference type="Pfam" id="PF00581">
    <property type="entry name" value="Rhodanese"/>
    <property type="match status" value="1"/>
</dbReference>
<evidence type="ECO:0000313" key="3">
    <source>
        <dbReference type="Proteomes" id="UP000618926"/>
    </source>
</evidence>
<dbReference type="InterPro" id="IPR036873">
    <property type="entry name" value="Rhodanese-like_dom_sf"/>
</dbReference>
<gene>
    <name evidence="2" type="ORF">IIE05_17260</name>
</gene>
<sequence length="137" mass="15131">MKARVVMLMVTVIMLMVTVAVAAINVHQSILTPVLLNSGVRVIDIRTEKEWRETGIIKGSLCLTFFNEDKQYDAEAFLAKLKKRVNPNDKIAIVCRSGNRSLQVSKFLVQRGFSSVTNIVGGIVSADDAGIKLVPYH</sequence>
<dbReference type="PANTHER" id="PTHR45431:SF3">
    <property type="entry name" value="RHODANESE-LIKE DOMAIN-CONTAINING PROTEIN 15, CHLOROPLASTIC"/>
    <property type="match status" value="1"/>
</dbReference>
<dbReference type="InterPro" id="IPR001763">
    <property type="entry name" value="Rhodanese-like_dom"/>
</dbReference>
<accession>A0ABR9NZK9</accession>